<dbReference type="PROSITE" id="PS51123">
    <property type="entry name" value="OMPA_2"/>
    <property type="match status" value="1"/>
</dbReference>
<dbReference type="Pfam" id="PF00691">
    <property type="entry name" value="OmpA"/>
    <property type="match status" value="1"/>
</dbReference>
<dbReference type="RefSeq" id="WP_353549034.1">
    <property type="nucleotide sequence ID" value="NZ_AP029612.1"/>
</dbReference>
<dbReference type="EMBL" id="AP029612">
    <property type="protein sequence ID" value="BFG71401.1"/>
    <property type="molecule type" value="Genomic_DNA"/>
</dbReference>
<dbReference type="CDD" id="cd07185">
    <property type="entry name" value="OmpA_C-like"/>
    <property type="match status" value="1"/>
</dbReference>
<evidence type="ECO:0000256" key="4">
    <source>
        <dbReference type="PROSITE-ProRule" id="PRU00473"/>
    </source>
</evidence>
<dbReference type="Pfam" id="PF07676">
    <property type="entry name" value="PD40"/>
    <property type="match status" value="2"/>
</dbReference>
<feature type="domain" description="OmpA-like" evidence="5">
    <location>
        <begin position="500"/>
        <end position="622"/>
    </location>
</feature>
<dbReference type="Gene3D" id="1.25.40.10">
    <property type="entry name" value="Tetratricopeptide repeat domain"/>
    <property type="match status" value="1"/>
</dbReference>
<name>A0AAT9GL95_9BACT</name>
<dbReference type="SUPFAM" id="SSF48452">
    <property type="entry name" value="TPR-like"/>
    <property type="match status" value="1"/>
</dbReference>
<evidence type="ECO:0000256" key="2">
    <source>
        <dbReference type="ARBA" id="ARBA00023136"/>
    </source>
</evidence>
<dbReference type="InterPro" id="IPR011042">
    <property type="entry name" value="6-blade_b-propeller_TolB-like"/>
</dbReference>
<dbReference type="InterPro" id="IPR006664">
    <property type="entry name" value="OMP_bac"/>
</dbReference>
<sequence length="870" mass="97961">MPKIVSPRYYLLFAIIVLLSLVQRNQALYAQRAKKVLKTADAAFKEKDYYQASKLYTVVLYDSPLVKSTPGLVYPHQVVRRRGKLKPAEIVRATYQLGESYRLHNNNGAALLAYKNYLNFRDNKFPLAQLWYAHTLLANNDPIQAQIAYNAFLSGYPKEDEYASMARLGIASCLYTIQELKEYPRATVTKNIVTGSSDGSNFALEKVNDSIVWFTSSRHEMIKKQKSYPVRLYTGNEYSGGVKKMQSGADDQLNMGASSLSADGLTLYFTGWLKNKSSTTEEYQIYYVERSSVSSQWGKPILLPAPVNVKGYSSKQPFITTDGQYLFFSSNQPGTKGSFDIWLVKMDGKTPQGDVINAGVHVNTTREEVSPYFDAGDSSLYFSSDGAIGMGGMDIYKVQGTPFQNNWSKITNLGYPINSGKNDLYYKKYKDSDTVYFSSDRESSCCLEIFNALLLPYIPKKDTASPVIVKQQQAKQDTAQIEPVFIQKDTSRISRPAPDSIEAISVKRMYVNYNFASAKIRSIDVPVLDEVVKQLKDNPELNVAVASFTDCIGSREANINMSKKRSASVRAYLIKKGIDPARINTDYYAKKYFLMACKEDASYDKAAQIANRRSDLILTTDKNPHWTPSGEEIDAASYENKSTVETNVTLSNVQSEASSVNKRVVNRRSKTQKNNNKTTIAEENMHKADTTPQAKQKISEEKASNKTVVQRQRLIPEGQSNVNRSISQQNKLDIGDLLEFVPKVKATNLVDEMKMRIPSKPLFVYTTSDSVRVDLFDNGTFDYDSLSVIYNKEIIVYKQLLRTNKPVTFYVKLSSDQSKNEMIFFAESLGITPPNSALMVITDGENKRTEVNISSDFNFNTVVYFIKVNK</sequence>
<evidence type="ECO:0000256" key="1">
    <source>
        <dbReference type="ARBA" id="ARBA00004442"/>
    </source>
</evidence>
<evidence type="ECO:0000256" key="3">
    <source>
        <dbReference type="ARBA" id="ARBA00023237"/>
    </source>
</evidence>
<dbReference type="Gene3D" id="3.30.1330.60">
    <property type="entry name" value="OmpA-like domain"/>
    <property type="match status" value="1"/>
</dbReference>
<dbReference type="SUPFAM" id="SSF103088">
    <property type="entry name" value="OmpA-like"/>
    <property type="match status" value="1"/>
</dbReference>
<dbReference type="InterPro" id="IPR011990">
    <property type="entry name" value="TPR-like_helical_dom_sf"/>
</dbReference>
<dbReference type="Gene3D" id="2.120.10.30">
    <property type="entry name" value="TolB, C-terminal domain"/>
    <property type="match status" value="1"/>
</dbReference>
<keyword evidence="2 4" id="KW-0472">Membrane</keyword>
<gene>
    <name evidence="6" type="ORF">KACHI17_22820</name>
</gene>
<dbReference type="SUPFAM" id="SSF82171">
    <property type="entry name" value="DPP6 N-terminal domain-like"/>
    <property type="match status" value="1"/>
</dbReference>
<dbReference type="InterPro" id="IPR006665">
    <property type="entry name" value="OmpA-like"/>
</dbReference>
<protein>
    <recommendedName>
        <fullName evidence="5">OmpA-like domain-containing protein</fullName>
    </recommendedName>
</protein>
<comment type="subcellular location">
    <subcellularLocation>
        <location evidence="1">Cell outer membrane</location>
    </subcellularLocation>
</comment>
<organism evidence="6">
    <name type="scientific">Sediminibacterium sp. KACHI17</name>
    <dbReference type="NCBI Taxonomy" id="1751071"/>
    <lineage>
        <taxon>Bacteria</taxon>
        <taxon>Pseudomonadati</taxon>
        <taxon>Bacteroidota</taxon>
        <taxon>Chitinophagia</taxon>
        <taxon>Chitinophagales</taxon>
        <taxon>Chitinophagaceae</taxon>
        <taxon>Sediminibacterium</taxon>
    </lineage>
</organism>
<proteinExistence type="predicted"/>
<reference evidence="6" key="1">
    <citation type="submission" date="2024-02" db="EMBL/GenBank/DDBJ databases">
        <title>Sediminibacterium planktonica sp. nov. and Sediminibacterium longus sp. nov., isolated from surface lake and river water.</title>
        <authorList>
            <person name="Watanabe K."/>
            <person name="Takemine S."/>
            <person name="Ishii Y."/>
            <person name="Ogata Y."/>
            <person name="Shindo C."/>
            <person name="Suda W."/>
        </authorList>
    </citation>
    <scope>NUCLEOTIDE SEQUENCE</scope>
    <source>
        <strain evidence="6">KACHI17</strain>
    </source>
</reference>
<dbReference type="PRINTS" id="PR01021">
    <property type="entry name" value="OMPADOMAIN"/>
</dbReference>
<keyword evidence="3" id="KW-0998">Cell outer membrane</keyword>
<evidence type="ECO:0000313" key="6">
    <source>
        <dbReference type="EMBL" id="BFG71401.1"/>
    </source>
</evidence>
<dbReference type="AlphaFoldDB" id="A0AAT9GL95"/>
<dbReference type="InterPro" id="IPR036737">
    <property type="entry name" value="OmpA-like_sf"/>
</dbReference>
<accession>A0AAT9GL95</accession>
<dbReference type="InterPro" id="IPR011659">
    <property type="entry name" value="WD40"/>
</dbReference>
<dbReference type="PANTHER" id="PTHR30329">
    <property type="entry name" value="STATOR ELEMENT OF FLAGELLAR MOTOR COMPLEX"/>
    <property type="match status" value="1"/>
</dbReference>
<dbReference type="GO" id="GO:0009279">
    <property type="term" value="C:cell outer membrane"/>
    <property type="evidence" value="ECO:0007669"/>
    <property type="project" value="UniProtKB-SubCell"/>
</dbReference>
<dbReference type="InterPro" id="IPR050330">
    <property type="entry name" value="Bact_OuterMem_StrucFunc"/>
</dbReference>
<evidence type="ECO:0000259" key="5">
    <source>
        <dbReference type="PROSITE" id="PS51123"/>
    </source>
</evidence>
<dbReference type="PANTHER" id="PTHR30329:SF21">
    <property type="entry name" value="LIPOPROTEIN YIAD-RELATED"/>
    <property type="match status" value="1"/>
</dbReference>